<dbReference type="SUPFAM" id="SSF50118">
    <property type="entry name" value="Cell growth inhibitor/plasmid maintenance toxic component"/>
    <property type="match status" value="1"/>
</dbReference>
<protein>
    <submittedName>
        <fullName evidence="1">Type II toxin-antitoxin system PemK/MazF family toxin</fullName>
    </submittedName>
</protein>
<dbReference type="RefSeq" id="WP_232178051.1">
    <property type="nucleotide sequence ID" value="NZ_JAJPWV010000003.1"/>
</dbReference>
<dbReference type="InterPro" id="IPR003477">
    <property type="entry name" value="PemK-like"/>
</dbReference>
<accession>A0ABS8U342</accession>
<gene>
    <name evidence="1" type="ORF">LT679_13130</name>
</gene>
<proteinExistence type="predicted"/>
<dbReference type="Pfam" id="PF02452">
    <property type="entry name" value="PemK_toxin"/>
    <property type="match status" value="1"/>
</dbReference>
<dbReference type="EMBL" id="JAJPWV010000003">
    <property type="protein sequence ID" value="MCD8741551.1"/>
    <property type="molecule type" value="Genomic_DNA"/>
</dbReference>
<evidence type="ECO:0000313" key="2">
    <source>
        <dbReference type="Proteomes" id="UP001199919"/>
    </source>
</evidence>
<keyword evidence="2" id="KW-1185">Reference proteome</keyword>
<evidence type="ECO:0000313" key="1">
    <source>
        <dbReference type="EMBL" id="MCD8741551.1"/>
    </source>
</evidence>
<sequence>MAGFVKGDVVVIPFPFSDLSGSKRRPALVLADLPGDDIILCQITSQQAWDSFAVPIDASSFLSGSLPVASNVRPSRIFTADKNIILKKAGTLNQSAYNKVVSIINSLIS</sequence>
<organism evidence="1 2">
    <name type="scientific">Mucilaginibacter roseus</name>
    <dbReference type="NCBI Taxonomy" id="1528868"/>
    <lineage>
        <taxon>Bacteria</taxon>
        <taxon>Pseudomonadati</taxon>
        <taxon>Bacteroidota</taxon>
        <taxon>Sphingobacteriia</taxon>
        <taxon>Sphingobacteriales</taxon>
        <taxon>Sphingobacteriaceae</taxon>
        <taxon>Mucilaginibacter</taxon>
    </lineage>
</organism>
<comment type="caution">
    <text evidence="1">The sequence shown here is derived from an EMBL/GenBank/DDBJ whole genome shotgun (WGS) entry which is preliminary data.</text>
</comment>
<dbReference type="InterPro" id="IPR011067">
    <property type="entry name" value="Plasmid_toxin/cell-grow_inhib"/>
</dbReference>
<name>A0ABS8U342_9SPHI</name>
<dbReference type="Gene3D" id="2.30.30.110">
    <property type="match status" value="1"/>
</dbReference>
<reference evidence="1 2" key="1">
    <citation type="submission" date="2021-12" db="EMBL/GenBank/DDBJ databases">
        <title>Mucilaginibacter roseus genome.</title>
        <authorList>
            <person name="Ferreira J.R."/>
            <person name="Newman J.D."/>
        </authorList>
    </citation>
    <scope>NUCLEOTIDE SEQUENCE [LARGE SCALE GENOMIC DNA]</scope>
    <source>
        <strain evidence="1 2">LMG 28454</strain>
    </source>
</reference>
<dbReference type="Proteomes" id="UP001199919">
    <property type="component" value="Unassembled WGS sequence"/>
</dbReference>